<feature type="compositionally biased region" description="Low complexity" evidence="1">
    <location>
        <begin position="133"/>
        <end position="152"/>
    </location>
</feature>
<accession>A0A0N4ZCV3</accession>
<dbReference type="AlphaFoldDB" id="A0A0N4ZCV3"/>
<keyword evidence="2" id="KW-1185">Reference proteome</keyword>
<sequence length="238" mass="25021">MRRTGTASSTASARAWSTSTARPRGLPATCPSAASAPPATTAPAPTTPPTTAPTPSPASRPGPSRTSKARSRACGDDPRHRSQRRRPDRADPFLCGPVAGQPRLQPEQGRGVEPACGGLAGPRQDEDPGRSGPAPVRPAAARAAQHPLPAVAGLLGQRQDGAGQGLARRPGVCRRRLFGLAHVGRQRRDGDAQRRRRRRSGPLHPRQPAHQPAPLAGASTDQARPGRPIPRYGQVRRP</sequence>
<name>A0A0N4ZCV3_PARTI</name>
<evidence type="ECO:0000313" key="3">
    <source>
        <dbReference type="WBParaSite" id="PTRK_0000536000.1"/>
    </source>
</evidence>
<feature type="compositionally biased region" description="Low complexity" evidence="1">
    <location>
        <begin position="1"/>
        <end position="44"/>
    </location>
</feature>
<reference evidence="3" key="1">
    <citation type="submission" date="2017-02" db="UniProtKB">
        <authorList>
            <consortium name="WormBaseParasite"/>
        </authorList>
    </citation>
    <scope>IDENTIFICATION</scope>
</reference>
<evidence type="ECO:0000256" key="1">
    <source>
        <dbReference type="SAM" id="MobiDB-lite"/>
    </source>
</evidence>
<dbReference type="Proteomes" id="UP000038045">
    <property type="component" value="Unplaced"/>
</dbReference>
<feature type="region of interest" description="Disordered" evidence="1">
    <location>
        <begin position="1"/>
        <end position="238"/>
    </location>
</feature>
<protein>
    <submittedName>
        <fullName evidence="3">Basic proline-rich protein</fullName>
    </submittedName>
</protein>
<evidence type="ECO:0000313" key="2">
    <source>
        <dbReference type="Proteomes" id="UP000038045"/>
    </source>
</evidence>
<organism evidence="2 3">
    <name type="scientific">Parastrongyloides trichosuri</name>
    <name type="common">Possum-specific nematode worm</name>
    <dbReference type="NCBI Taxonomy" id="131310"/>
    <lineage>
        <taxon>Eukaryota</taxon>
        <taxon>Metazoa</taxon>
        <taxon>Ecdysozoa</taxon>
        <taxon>Nematoda</taxon>
        <taxon>Chromadorea</taxon>
        <taxon>Rhabditida</taxon>
        <taxon>Tylenchina</taxon>
        <taxon>Panagrolaimomorpha</taxon>
        <taxon>Strongyloidoidea</taxon>
        <taxon>Strongyloididae</taxon>
        <taxon>Parastrongyloides</taxon>
    </lineage>
</organism>
<proteinExistence type="predicted"/>
<feature type="compositionally biased region" description="Pro residues" evidence="1">
    <location>
        <begin position="45"/>
        <end position="60"/>
    </location>
</feature>
<dbReference type="WBParaSite" id="PTRK_0000536000.1">
    <property type="protein sequence ID" value="PTRK_0000536000.1"/>
    <property type="gene ID" value="PTRK_0000536000"/>
</dbReference>